<evidence type="ECO:0000313" key="3">
    <source>
        <dbReference type="EMBL" id="KFF01726.1"/>
    </source>
</evidence>
<protein>
    <recommendedName>
        <fullName evidence="2">SH3 domain-containing protein</fullName>
    </recommendedName>
</protein>
<organism evidence="3 4">
    <name type="scientific">Chryseobacterium luteum</name>
    <dbReference type="NCBI Taxonomy" id="421531"/>
    <lineage>
        <taxon>Bacteria</taxon>
        <taxon>Pseudomonadati</taxon>
        <taxon>Bacteroidota</taxon>
        <taxon>Flavobacteriia</taxon>
        <taxon>Flavobacteriales</taxon>
        <taxon>Weeksellaceae</taxon>
        <taxon>Chryseobacterium group</taxon>
        <taxon>Chryseobacterium</taxon>
    </lineage>
</organism>
<proteinExistence type="predicted"/>
<dbReference type="InterPro" id="IPR003646">
    <property type="entry name" value="SH3-like_bac-type"/>
</dbReference>
<comment type="caution">
    <text evidence="3">The sequence shown here is derived from an EMBL/GenBank/DDBJ whole genome shotgun (WGS) entry which is preliminary data.</text>
</comment>
<dbReference type="AlphaFoldDB" id="A0A085ZBB2"/>
<feature type="domain" description="SH3" evidence="2">
    <location>
        <begin position="328"/>
        <end position="388"/>
    </location>
</feature>
<dbReference type="Gene3D" id="2.30.30.40">
    <property type="entry name" value="SH3 Domains"/>
    <property type="match status" value="1"/>
</dbReference>
<evidence type="ECO:0000256" key="1">
    <source>
        <dbReference type="ARBA" id="ARBA00022443"/>
    </source>
</evidence>
<evidence type="ECO:0000313" key="4">
    <source>
        <dbReference type="Proteomes" id="UP000028703"/>
    </source>
</evidence>
<dbReference type="Proteomes" id="UP000028703">
    <property type="component" value="Unassembled WGS sequence"/>
</dbReference>
<dbReference type="SUPFAM" id="SSF50044">
    <property type="entry name" value="SH3-domain"/>
    <property type="match status" value="1"/>
</dbReference>
<dbReference type="RefSeq" id="WP_034706627.1">
    <property type="nucleotide sequence ID" value="NZ_JPRO01000015.1"/>
</dbReference>
<reference evidence="3 4" key="1">
    <citation type="submission" date="2014-07" db="EMBL/GenBank/DDBJ databases">
        <title>Genome of Chryseobacterium luteum DSM 18605.</title>
        <authorList>
            <person name="Stropko S.J."/>
            <person name="Pipes S.E."/>
            <person name="Newman J.D."/>
        </authorList>
    </citation>
    <scope>NUCLEOTIDE SEQUENCE [LARGE SCALE GENOMIC DNA]</scope>
    <source>
        <strain evidence="3 4">DSM 18605</strain>
    </source>
</reference>
<dbReference type="InterPro" id="IPR001452">
    <property type="entry name" value="SH3_domain"/>
</dbReference>
<dbReference type="EMBL" id="JPRO01000015">
    <property type="protein sequence ID" value="KFF01726.1"/>
    <property type="molecule type" value="Genomic_DNA"/>
</dbReference>
<evidence type="ECO:0000259" key="2">
    <source>
        <dbReference type="PROSITE" id="PS50002"/>
    </source>
</evidence>
<dbReference type="Pfam" id="PF08239">
    <property type="entry name" value="SH3_3"/>
    <property type="match status" value="1"/>
</dbReference>
<keyword evidence="4" id="KW-1185">Reference proteome</keyword>
<dbReference type="InterPro" id="IPR036028">
    <property type="entry name" value="SH3-like_dom_sf"/>
</dbReference>
<dbReference type="OrthoDB" id="654065at2"/>
<name>A0A085ZBB2_9FLAO</name>
<sequence>MNNKQLLIKQTYTEQYTLVIDSDMMAVNAKMQSKTQIRWDLNVLKVSDNEVEVKLILLDHILLEANNPLIKEVANLTKAFSRLYNELHLKIDQQGKILDVLNMDIILSKWKQTKAEMEKIAENTPDIKNAILLHDSIFQDKAKLTHGIQASEFFMLHFNYVYGNDLPFNKKDIIKPNFFNSANVQWSCFVNPMHELPTDVQSFSVNIDMQSFMPLGVGFYSRAYGQFANQIDITKLNTRLKESGTYKINPQTGKLLEAFLYREEVADEKQLFTKMQYTLMSEAVYKESIKDKFSSETVGTSETAPTRKISFLADDETPKAKSKYLVFNKYDTQVSVYKYQAVNSDLVDLLKNEEEITLLEPQGSGWYKVRTPKGTEGYIQENQIKNVT</sequence>
<dbReference type="PROSITE" id="PS50002">
    <property type="entry name" value="SH3"/>
    <property type="match status" value="1"/>
</dbReference>
<gene>
    <name evidence="3" type="ORF">IX38_16805</name>
</gene>
<keyword evidence="1" id="KW-0728">SH3 domain</keyword>
<dbReference type="eggNOG" id="ENOG5033V3N">
    <property type="taxonomic scope" value="Bacteria"/>
</dbReference>
<accession>A0A085ZBB2</accession>